<keyword evidence="2" id="KW-0732">Signal</keyword>
<dbReference type="Proteomes" id="UP000823941">
    <property type="component" value="Chromosome 16"/>
</dbReference>
<organism evidence="3 4">
    <name type="scientific">Plutella xylostella</name>
    <name type="common">Diamondback moth</name>
    <name type="synonym">Plutella maculipennis</name>
    <dbReference type="NCBI Taxonomy" id="51655"/>
    <lineage>
        <taxon>Eukaryota</taxon>
        <taxon>Metazoa</taxon>
        <taxon>Ecdysozoa</taxon>
        <taxon>Arthropoda</taxon>
        <taxon>Hexapoda</taxon>
        <taxon>Insecta</taxon>
        <taxon>Pterygota</taxon>
        <taxon>Neoptera</taxon>
        <taxon>Endopterygota</taxon>
        <taxon>Lepidoptera</taxon>
        <taxon>Glossata</taxon>
        <taxon>Ditrysia</taxon>
        <taxon>Yponomeutoidea</taxon>
        <taxon>Plutellidae</taxon>
        <taxon>Plutella</taxon>
    </lineage>
</organism>
<comment type="caution">
    <text evidence="3">The sequence shown here is derived from an EMBL/GenBank/DDBJ whole genome shotgun (WGS) entry which is preliminary data.</text>
</comment>
<evidence type="ECO:0000256" key="1">
    <source>
        <dbReference type="SAM" id="MobiDB-lite"/>
    </source>
</evidence>
<evidence type="ECO:0000313" key="4">
    <source>
        <dbReference type="Proteomes" id="UP000823941"/>
    </source>
</evidence>
<sequence length="233" mass="25765">MSSLKCLLLIVLAQTYALPVKDTPSQENIFLSEKSNSVPESITNIVINLYGNDALMSIKGLIDVPEEDSDIPQVKADEEQESEKPLYAFFRKFKRDVTHSVIDDFKQTNEDKDSQNKFISDFEENIGAETNKIDPESSETVENSDITKRDTESQIAKPDISEELVDTENRVKRQNQAANFFNSLGDSQLIIGTFQAVARPVSLDALGGATQGIPFISDAVKNMNSLNLPSLSG</sequence>
<gene>
    <name evidence="3" type="ORF">JYU34_012264</name>
</gene>
<proteinExistence type="predicted"/>
<dbReference type="EMBL" id="JAHIBW010000016">
    <property type="protein sequence ID" value="KAG7303707.1"/>
    <property type="molecule type" value="Genomic_DNA"/>
</dbReference>
<evidence type="ECO:0000313" key="3">
    <source>
        <dbReference type="EMBL" id="KAG7303707.1"/>
    </source>
</evidence>
<accession>A0ABQ7QER7</accession>
<keyword evidence="4" id="KW-1185">Reference proteome</keyword>
<feature type="region of interest" description="Disordered" evidence="1">
    <location>
        <begin position="131"/>
        <end position="154"/>
    </location>
</feature>
<evidence type="ECO:0000256" key="2">
    <source>
        <dbReference type="SAM" id="SignalP"/>
    </source>
</evidence>
<feature type="chain" id="PRO_5045205954" evidence="2">
    <location>
        <begin position="18"/>
        <end position="233"/>
    </location>
</feature>
<reference evidence="3 4" key="1">
    <citation type="submission" date="2021-06" db="EMBL/GenBank/DDBJ databases">
        <title>A haploid diamondback moth (Plutella xylostella L.) genome assembly resolves 31 chromosomes and identifies a diamide resistance mutation.</title>
        <authorList>
            <person name="Ward C.M."/>
            <person name="Perry K.D."/>
            <person name="Baker G."/>
            <person name="Powis K."/>
            <person name="Heckel D.G."/>
            <person name="Baxter S.W."/>
        </authorList>
    </citation>
    <scope>NUCLEOTIDE SEQUENCE [LARGE SCALE GENOMIC DNA]</scope>
    <source>
        <strain evidence="3 4">LV</strain>
        <tissue evidence="3">Single pupa</tissue>
    </source>
</reference>
<protein>
    <submittedName>
        <fullName evidence="3">Uncharacterized protein</fullName>
    </submittedName>
</protein>
<feature type="signal peptide" evidence="2">
    <location>
        <begin position="1"/>
        <end position="17"/>
    </location>
</feature>
<name>A0ABQ7QER7_PLUXY</name>